<gene>
    <name evidence="10" type="ORF">DFH08DRAFT_836811</name>
</gene>
<evidence type="ECO:0000256" key="7">
    <source>
        <dbReference type="ARBA" id="ARBA00023242"/>
    </source>
</evidence>
<evidence type="ECO:0000256" key="2">
    <source>
        <dbReference type="ARBA" id="ARBA00022723"/>
    </source>
</evidence>
<dbReference type="SUPFAM" id="SSF57701">
    <property type="entry name" value="Zn2/Cys6 DNA-binding domain"/>
    <property type="match status" value="1"/>
</dbReference>
<feature type="region of interest" description="Disordered" evidence="8">
    <location>
        <begin position="100"/>
        <end position="121"/>
    </location>
</feature>
<keyword evidence="7" id="KW-0539">Nucleus</keyword>
<dbReference type="Pfam" id="PF04082">
    <property type="entry name" value="Fungal_trans"/>
    <property type="match status" value="1"/>
</dbReference>
<dbReference type="CDD" id="cd12148">
    <property type="entry name" value="fungal_TF_MHR"/>
    <property type="match status" value="1"/>
</dbReference>
<dbReference type="GO" id="GO:0005634">
    <property type="term" value="C:nucleus"/>
    <property type="evidence" value="ECO:0007669"/>
    <property type="project" value="UniProtKB-SubCell"/>
</dbReference>
<dbReference type="GO" id="GO:0008270">
    <property type="term" value="F:zinc ion binding"/>
    <property type="evidence" value="ECO:0007669"/>
    <property type="project" value="InterPro"/>
</dbReference>
<dbReference type="InterPro" id="IPR007219">
    <property type="entry name" value="XnlR_reg_dom"/>
</dbReference>
<organism evidence="10 11">
    <name type="scientific">Mycena albidolilacea</name>
    <dbReference type="NCBI Taxonomy" id="1033008"/>
    <lineage>
        <taxon>Eukaryota</taxon>
        <taxon>Fungi</taxon>
        <taxon>Dikarya</taxon>
        <taxon>Basidiomycota</taxon>
        <taxon>Agaricomycotina</taxon>
        <taxon>Agaricomycetes</taxon>
        <taxon>Agaricomycetidae</taxon>
        <taxon>Agaricales</taxon>
        <taxon>Marasmiineae</taxon>
        <taxon>Mycenaceae</taxon>
        <taxon>Mycena</taxon>
    </lineage>
</organism>
<keyword evidence="2" id="KW-0479">Metal-binding</keyword>
<dbReference type="Proteomes" id="UP001218218">
    <property type="component" value="Unassembled WGS sequence"/>
</dbReference>
<dbReference type="AlphaFoldDB" id="A0AAD7ASM6"/>
<sequence>MPKGSANSRSRAPYATQACTICRTKKTKCNGVKPVCGACAATGRDNECSWGRDVAPKKPRTEAHFEALRKRADSLQAYVDLLEGILAKCICQDASHLQFRPQGPEEQSGEERGDSDADVLESDEEITQELTVPTRHLKLDDPTDGPLLHGGFFKVGNSPHKKVSRLPAVVDPNASYVLQVEGVDVSQSHLDIDWSRHLPPEVAIERREHDQILDLSFKFHTMFPIIPSLYLRDMYRALSVPRSEEPPTTPHYSPMLHNAILAISSVFSDNPYLREPRTRLYFIQTAQACFDFKNPNPSMVHALVFIASFYTDSGERVPAELYFGMSTRLCIALDLGIDATQSVKEGRITHDEMTGRNRAYWSVFILDVTWSLYWGRDFTGPPRRNTPMPFVDSDIDQILWYHAPAKIPPQANCLTLIFSETAALSVIICQIAEVVNNLAPSARPNIIQLAENVTRIDLELNSWKSHLPPQLNITLVNRASSTPHRIVLHLGYWWCFIALHRPFFNRRTQPIQHSDPEVDHVKLCTRAAENVLELLDTWRDLYGMRLAPVKMSGMIFSAATVFLLRALQATASSRIAHGVLNTAFMQVETCIRYLHEMGTTWVSAMRSGDMLQVILNDKLKPVIARRMAERGEPFPTAATPPGETPGVSGAGAPHEANLMPTEPPPSYIPSYAPDWDPLSLDFDFLAQMPNNPFASNAESSQSRSQTGFSELDMNGFFPTFDTFRGPEHDYSDGSRRTLFS</sequence>
<dbReference type="Pfam" id="PF00172">
    <property type="entry name" value="Zn_clus"/>
    <property type="match status" value="1"/>
</dbReference>
<feature type="compositionally biased region" description="Polar residues" evidence="8">
    <location>
        <begin position="691"/>
        <end position="708"/>
    </location>
</feature>
<dbReference type="GO" id="GO:0006351">
    <property type="term" value="P:DNA-templated transcription"/>
    <property type="evidence" value="ECO:0007669"/>
    <property type="project" value="InterPro"/>
</dbReference>
<evidence type="ECO:0000313" key="11">
    <source>
        <dbReference type="Proteomes" id="UP001218218"/>
    </source>
</evidence>
<keyword evidence="3" id="KW-0862">Zinc</keyword>
<evidence type="ECO:0000256" key="4">
    <source>
        <dbReference type="ARBA" id="ARBA00023015"/>
    </source>
</evidence>
<evidence type="ECO:0000256" key="1">
    <source>
        <dbReference type="ARBA" id="ARBA00004123"/>
    </source>
</evidence>
<dbReference type="CDD" id="cd00067">
    <property type="entry name" value="GAL4"/>
    <property type="match status" value="1"/>
</dbReference>
<comment type="caution">
    <text evidence="10">The sequence shown here is derived from an EMBL/GenBank/DDBJ whole genome shotgun (WGS) entry which is preliminary data.</text>
</comment>
<accession>A0AAD7ASM6</accession>
<dbReference type="SMART" id="SM00066">
    <property type="entry name" value="GAL4"/>
    <property type="match status" value="1"/>
</dbReference>
<dbReference type="Gene3D" id="4.10.240.10">
    <property type="entry name" value="Zn(2)-C6 fungal-type DNA-binding domain"/>
    <property type="match status" value="1"/>
</dbReference>
<evidence type="ECO:0000256" key="6">
    <source>
        <dbReference type="ARBA" id="ARBA00023163"/>
    </source>
</evidence>
<proteinExistence type="predicted"/>
<evidence type="ECO:0000256" key="3">
    <source>
        <dbReference type="ARBA" id="ARBA00022833"/>
    </source>
</evidence>
<evidence type="ECO:0000256" key="5">
    <source>
        <dbReference type="ARBA" id="ARBA00023125"/>
    </source>
</evidence>
<dbReference type="PANTHER" id="PTHR31313:SF81">
    <property type="entry name" value="TY1 ENHANCER ACTIVATOR"/>
    <property type="match status" value="1"/>
</dbReference>
<reference evidence="10" key="1">
    <citation type="submission" date="2023-03" db="EMBL/GenBank/DDBJ databases">
        <title>Massive genome expansion in bonnet fungi (Mycena s.s.) driven by repeated elements and novel gene families across ecological guilds.</title>
        <authorList>
            <consortium name="Lawrence Berkeley National Laboratory"/>
            <person name="Harder C.B."/>
            <person name="Miyauchi S."/>
            <person name="Viragh M."/>
            <person name="Kuo A."/>
            <person name="Thoen E."/>
            <person name="Andreopoulos B."/>
            <person name="Lu D."/>
            <person name="Skrede I."/>
            <person name="Drula E."/>
            <person name="Henrissat B."/>
            <person name="Morin E."/>
            <person name="Kohler A."/>
            <person name="Barry K."/>
            <person name="LaButti K."/>
            <person name="Morin E."/>
            <person name="Salamov A."/>
            <person name="Lipzen A."/>
            <person name="Mereny Z."/>
            <person name="Hegedus B."/>
            <person name="Baldrian P."/>
            <person name="Stursova M."/>
            <person name="Weitz H."/>
            <person name="Taylor A."/>
            <person name="Grigoriev I.V."/>
            <person name="Nagy L.G."/>
            <person name="Martin F."/>
            <person name="Kauserud H."/>
        </authorList>
    </citation>
    <scope>NUCLEOTIDE SEQUENCE</scope>
    <source>
        <strain evidence="10">CBHHK002</strain>
    </source>
</reference>
<dbReference type="InterPro" id="IPR001138">
    <property type="entry name" value="Zn2Cys6_DnaBD"/>
</dbReference>
<dbReference type="PROSITE" id="PS50048">
    <property type="entry name" value="ZN2_CY6_FUNGAL_2"/>
    <property type="match status" value="1"/>
</dbReference>
<dbReference type="InterPro" id="IPR036864">
    <property type="entry name" value="Zn2-C6_fun-type_DNA-bd_sf"/>
</dbReference>
<feature type="compositionally biased region" description="Low complexity" evidence="8">
    <location>
        <begin position="633"/>
        <end position="646"/>
    </location>
</feature>
<dbReference type="PROSITE" id="PS00463">
    <property type="entry name" value="ZN2_CY6_FUNGAL_1"/>
    <property type="match status" value="1"/>
</dbReference>
<keyword evidence="5" id="KW-0238">DNA-binding</keyword>
<protein>
    <submittedName>
        <fullName evidence="10">Fungal-specific transcription factor domain-containing protein</fullName>
    </submittedName>
</protein>
<evidence type="ECO:0000256" key="8">
    <source>
        <dbReference type="SAM" id="MobiDB-lite"/>
    </source>
</evidence>
<feature type="region of interest" description="Disordered" evidence="8">
    <location>
        <begin position="691"/>
        <end position="710"/>
    </location>
</feature>
<dbReference type="GO" id="GO:0003677">
    <property type="term" value="F:DNA binding"/>
    <property type="evidence" value="ECO:0007669"/>
    <property type="project" value="UniProtKB-KW"/>
</dbReference>
<dbReference type="SMART" id="SM00906">
    <property type="entry name" value="Fungal_trans"/>
    <property type="match status" value="1"/>
</dbReference>
<dbReference type="EMBL" id="JARIHO010000002">
    <property type="protein sequence ID" value="KAJ7367198.1"/>
    <property type="molecule type" value="Genomic_DNA"/>
</dbReference>
<evidence type="ECO:0000259" key="9">
    <source>
        <dbReference type="PROSITE" id="PS50048"/>
    </source>
</evidence>
<comment type="subcellular location">
    <subcellularLocation>
        <location evidence="1">Nucleus</location>
    </subcellularLocation>
</comment>
<name>A0AAD7ASM6_9AGAR</name>
<dbReference type="PANTHER" id="PTHR31313">
    <property type="entry name" value="TY1 ENHANCER ACTIVATOR"/>
    <property type="match status" value="1"/>
</dbReference>
<keyword evidence="11" id="KW-1185">Reference proteome</keyword>
<dbReference type="GO" id="GO:0000981">
    <property type="term" value="F:DNA-binding transcription factor activity, RNA polymerase II-specific"/>
    <property type="evidence" value="ECO:0007669"/>
    <property type="project" value="InterPro"/>
</dbReference>
<feature type="domain" description="Zn(2)-C6 fungal-type" evidence="9">
    <location>
        <begin position="18"/>
        <end position="50"/>
    </location>
</feature>
<keyword evidence="6" id="KW-0804">Transcription</keyword>
<dbReference type="InterPro" id="IPR051615">
    <property type="entry name" value="Transcr_Regulatory_Elem"/>
</dbReference>
<keyword evidence="4" id="KW-0805">Transcription regulation</keyword>
<feature type="region of interest" description="Disordered" evidence="8">
    <location>
        <begin position="631"/>
        <end position="670"/>
    </location>
</feature>
<evidence type="ECO:0000313" key="10">
    <source>
        <dbReference type="EMBL" id="KAJ7367198.1"/>
    </source>
</evidence>